<dbReference type="EMBL" id="LLZZ01000116">
    <property type="protein sequence ID" value="KTB04655.1"/>
    <property type="molecule type" value="Genomic_DNA"/>
</dbReference>
<dbReference type="VEuPathDB" id="FungiDB:GW608_H08877"/>
<organism evidence="13 14">
    <name type="scientific">Candida glabrata</name>
    <name type="common">Yeast</name>
    <name type="synonym">Torulopsis glabrata</name>
    <dbReference type="NCBI Taxonomy" id="5478"/>
    <lineage>
        <taxon>Eukaryota</taxon>
        <taxon>Fungi</taxon>
        <taxon>Dikarya</taxon>
        <taxon>Ascomycota</taxon>
        <taxon>Saccharomycotina</taxon>
        <taxon>Saccharomycetes</taxon>
        <taxon>Saccharomycetales</taxon>
        <taxon>Saccharomycetaceae</taxon>
        <taxon>Nakaseomyces</taxon>
    </lineage>
</organism>
<dbReference type="InterPro" id="IPR050291">
    <property type="entry name" value="CDF_Transporter"/>
</dbReference>
<accession>A0A0W0E994</accession>
<keyword evidence="3" id="KW-0408">Iron</keyword>
<feature type="compositionally biased region" description="Basic residues" evidence="11">
    <location>
        <begin position="64"/>
        <end position="79"/>
    </location>
</feature>
<keyword evidence="4" id="KW-0813">Transport</keyword>
<feature type="compositionally biased region" description="Basic and acidic residues" evidence="11">
    <location>
        <begin position="53"/>
        <end position="63"/>
    </location>
</feature>
<comment type="subcellular location">
    <subcellularLocation>
        <location evidence="1">Membrane</location>
        <topology evidence="1">Multi-pass membrane protein</topology>
    </subcellularLocation>
</comment>
<reference evidence="13 14" key="1">
    <citation type="submission" date="2015-10" db="EMBL/GenBank/DDBJ databases">
        <title>Draft genomes sequences of Candida glabrata isolates 1A, 1B, 2A, 2B, 3A and 3B.</title>
        <authorList>
            <person name="Haavelsrud O.E."/>
            <person name="Gaustad P."/>
        </authorList>
    </citation>
    <scope>NUCLEOTIDE SEQUENCE [LARGE SCALE GENOMIC DNA]</scope>
    <source>
        <strain evidence="13">910700640</strain>
    </source>
</reference>
<feature type="domain" description="Cation efflux protein transmembrane" evidence="12">
    <location>
        <begin position="176"/>
        <end position="397"/>
    </location>
</feature>
<evidence type="ECO:0000256" key="2">
    <source>
        <dbReference type="ARBA" id="ARBA00008873"/>
    </source>
</evidence>
<dbReference type="GO" id="GO:0005739">
    <property type="term" value="C:mitochondrion"/>
    <property type="evidence" value="ECO:0007669"/>
    <property type="project" value="EnsemblFungi"/>
</dbReference>
<evidence type="ECO:0000256" key="3">
    <source>
        <dbReference type="ARBA" id="ARBA00022434"/>
    </source>
</evidence>
<evidence type="ECO:0000313" key="14">
    <source>
        <dbReference type="Proteomes" id="UP000054886"/>
    </source>
</evidence>
<evidence type="ECO:0000256" key="1">
    <source>
        <dbReference type="ARBA" id="ARBA00004141"/>
    </source>
</evidence>
<evidence type="ECO:0000313" key="13">
    <source>
        <dbReference type="EMBL" id="KTB04655.1"/>
    </source>
</evidence>
<gene>
    <name evidence="13" type="ORF">AO440_002273</name>
</gene>
<dbReference type="SUPFAM" id="SSF161111">
    <property type="entry name" value="Cation efflux protein transmembrane domain-like"/>
    <property type="match status" value="1"/>
</dbReference>
<evidence type="ECO:0000256" key="4">
    <source>
        <dbReference type="ARBA" id="ARBA00022448"/>
    </source>
</evidence>
<evidence type="ECO:0000259" key="12">
    <source>
        <dbReference type="Pfam" id="PF01545"/>
    </source>
</evidence>
<dbReference type="AlphaFoldDB" id="A0A0W0E994"/>
<dbReference type="VEuPathDB" id="FungiDB:GWK60_H08789"/>
<comment type="function">
    <text evidence="10">Mitochondrial metal transporter involved in mitochondrial iron accumulation.</text>
</comment>
<comment type="caution">
    <text evidence="13">The sequence shown here is derived from an EMBL/GenBank/DDBJ whole genome shotgun (WGS) entry which is preliminary data.</text>
</comment>
<keyword evidence="9" id="KW-0472">Membrane</keyword>
<dbReference type="GO" id="GO:0016020">
    <property type="term" value="C:membrane"/>
    <property type="evidence" value="ECO:0007669"/>
    <property type="project" value="UniProtKB-SubCell"/>
</dbReference>
<evidence type="ECO:0000256" key="10">
    <source>
        <dbReference type="ARBA" id="ARBA00055037"/>
    </source>
</evidence>
<sequence length="514" mass="56807">MLRLSIPTLSNRALQSSHIIISNKRVVFSRIKLGYALQRYNFTTSSIRNASNKADEDKIEEHGHGHHHNHDHGHIHTHNSVHDSEDSDHRHVHMKQSETEQNDTYSIRSILKHSHTHSPKATYLGTPKAAKAPATHIHSHMHHHGHGHTHSHSGGNPLLVLSAEEIRKNAGVRITWIGLGLNVAIAIGKFIGGIVFHSQALFADAIHALSDMVADFLTLFSVDLASNKPSQKYPYGYGKVETVGSLAVSTILAMAGLSIGWTSICALVGPYVPHAIIESLHQIGLANASHHHHHTVEEITKEVTDINAAWIAAASIAAKEWVFRATRKVAIETNSNVLMANAWHHRVDSLTSFVALITITAGHLFSIQSLDTIGGLIVSILILKAGVHGMTMSLRELVDEAVPSSDPRYIEVETIIDETLAKLVTNNNSKIPYKIKELTVLPSGPNLRAHLTLTVPLQRWNNVLDLGEFELISAHLRKILSEELPSLIKIDIEYVEEVDEKDLIDEKNELEQKN</sequence>
<dbReference type="GO" id="GO:0006879">
    <property type="term" value="P:intracellular iron ion homeostasis"/>
    <property type="evidence" value="ECO:0007669"/>
    <property type="project" value="UniProtKB-KW"/>
</dbReference>
<keyword evidence="8" id="KW-0406">Ion transport</keyword>
<keyword evidence="6" id="KW-0812">Transmembrane</keyword>
<dbReference type="VEuPathDB" id="FungiDB:B1J91_H08822g"/>
<feature type="region of interest" description="Disordered" evidence="11">
    <location>
        <begin position="50"/>
        <end position="102"/>
    </location>
</feature>
<protein>
    <submittedName>
        <fullName evidence="13">Mitochondrial metal transporter 1</fullName>
    </submittedName>
</protein>
<keyword evidence="3" id="KW-0409">Iron storage</keyword>
<evidence type="ECO:0000256" key="9">
    <source>
        <dbReference type="ARBA" id="ARBA00023136"/>
    </source>
</evidence>
<feature type="compositionally biased region" description="Basic and acidic residues" evidence="11">
    <location>
        <begin position="80"/>
        <end position="89"/>
    </location>
</feature>
<dbReference type="NCBIfam" id="TIGR01297">
    <property type="entry name" value="CDF"/>
    <property type="match status" value="1"/>
</dbReference>
<dbReference type="Gene3D" id="1.20.1510.10">
    <property type="entry name" value="Cation efflux protein transmembrane domain"/>
    <property type="match status" value="1"/>
</dbReference>
<evidence type="ECO:0000256" key="8">
    <source>
        <dbReference type="ARBA" id="ARBA00023065"/>
    </source>
</evidence>
<dbReference type="VEuPathDB" id="FungiDB:CAGL0H08822g"/>
<evidence type="ECO:0000256" key="5">
    <source>
        <dbReference type="ARBA" id="ARBA00022496"/>
    </source>
</evidence>
<name>A0A0W0E994_CANGB</name>
<dbReference type="InterPro" id="IPR058533">
    <property type="entry name" value="Cation_efflux_TM"/>
</dbReference>
<evidence type="ECO:0000256" key="7">
    <source>
        <dbReference type="ARBA" id="ARBA00022989"/>
    </source>
</evidence>
<dbReference type="OMA" id="WVFRATR"/>
<evidence type="ECO:0000256" key="11">
    <source>
        <dbReference type="SAM" id="MobiDB-lite"/>
    </source>
</evidence>
<dbReference type="VEuPathDB" id="FungiDB:GVI51_H08723"/>
<dbReference type="GO" id="GO:0006826">
    <property type="term" value="P:iron ion transport"/>
    <property type="evidence" value="ECO:0007669"/>
    <property type="project" value="UniProtKB-KW"/>
</dbReference>
<comment type="similarity">
    <text evidence="2">Belongs to the cation diffusion facilitator (CDF) transporter (TC 2.A.4) family. SLC30A subfamily.</text>
</comment>
<dbReference type="InterPro" id="IPR027469">
    <property type="entry name" value="Cation_efflux_TMD_sf"/>
</dbReference>
<dbReference type="PhylomeDB" id="A0A0W0E994"/>
<dbReference type="FunFam" id="1.20.1510.10:FF:000013">
    <property type="entry name" value="Cation efflux family protein"/>
    <property type="match status" value="1"/>
</dbReference>
<dbReference type="Pfam" id="PF01545">
    <property type="entry name" value="Cation_efflux"/>
    <property type="match status" value="1"/>
</dbReference>
<dbReference type="GO" id="GO:0008324">
    <property type="term" value="F:monoatomic cation transmembrane transporter activity"/>
    <property type="evidence" value="ECO:0007669"/>
    <property type="project" value="InterPro"/>
</dbReference>
<dbReference type="Proteomes" id="UP000054886">
    <property type="component" value="Unassembled WGS sequence"/>
</dbReference>
<keyword evidence="7" id="KW-1133">Transmembrane helix</keyword>
<dbReference type="PANTHER" id="PTHR43840:SF15">
    <property type="entry name" value="MITOCHONDRIAL METAL TRANSPORTER 1-RELATED"/>
    <property type="match status" value="1"/>
</dbReference>
<proteinExistence type="inferred from homology"/>
<dbReference type="PANTHER" id="PTHR43840">
    <property type="entry name" value="MITOCHONDRIAL METAL TRANSPORTER 1-RELATED"/>
    <property type="match status" value="1"/>
</dbReference>
<keyword evidence="5" id="KW-0410">Iron transport</keyword>
<dbReference type="InterPro" id="IPR002524">
    <property type="entry name" value="Cation_efflux"/>
</dbReference>
<evidence type="ECO:0000256" key="6">
    <source>
        <dbReference type="ARBA" id="ARBA00022692"/>
    </source>
</evidence>